<organism evidence="12 13">
    <name type="scientific">Blastocystis sp. subtype 1 (strain ATCC 50177 / NandII)</name>
    <dbReference type="NCBI Taxonomy" id="478820"/>
    <lineage>
        <taxon>Eukaryota</taxon>
        <taxon>Sar</taxon>
        <taxon>Stramenopiles</taxon>
        <taxon>Bigyra</taxon>
        <taxon>Opalozoa</taxon>
        <taxon>Opalinata</taxon>
        <taxon>Blastocystidae</taxon>
        <taxon>Blastocystis</taxon>
    </lineage>
</organism>
<dbReference type="InterPro" id="IPR004953">
    <property type="entry name" value="EB1_C"/>
</dbReference>
<gene>
    <name evidence="12" type="ORF">AV274_1244</name>
</gene>
<feature type="domain" description="Calponin-homology (CH)" evidence="10">
    <location>
        <begin position="6"/>
        <end position="108"/>
    </location>
</feature>
<dbReference type="Proteomes" id="UP000078348">
    <property type="component" value="Unassembled WGS sequence"/>
</dbReference>
<feature type="domain" description="EB1 C-terminal" evidence="11">
    <location>
        <begin position="189"/>
        <end position="261"/>
    </location>
</feature>
<evidence type="ECO:0000256" key="5">
    <source>
        <dbReference type="ARBA" id="ARBA00022701"/>
    </source>
</evidence>
<evidence type="ECO:0000256" key="2">
    <source>
        <dbReference type="ARBA" id="ARBA00010729"/>
    </source>
</evidence>
<dbReference type="PANTHER" id="PTHR10623">
    <property type="entry name" value="MICROTUBULE-ASSOCIATED PROTEIN RP/EB FAMILY MEMBER"/>
    <property type="match status" value="1"/>
</dbReference>
<dbReference type="STRING" id="478820.A0A196SJ05"/>
<dbReference type="Gene3D" id="1.10.418.10">
    <property type="entry name" value="Calponin-like domain"/>
    <property type="match status" value="1"/>
</dbReference>
<evidence type="ECO:0000313" key="13">
    <source>
        <dbReference type="Proteomes" id="UP000078348"/>
    </source>
</evidence>
<keyword evidence="6" id="KW-0498">Mitosis</keyword>
<evidence type="ECO:0000256" key="4">
    <source>
        <dbReference type="ARBA" id="ARBA00022618"/>
    </source>
</evidence>
<dbReference type="PROSITE" id="PS50021">
    <property type="entry name" value="CH"/>
    <property type="match status" value="1"/>
</dbReference>
<dbReference type="GO" id="GO:0008017">
    <property type="term" value="F:microtubule binding"/>
    <property type="evidence" value="ECO:0007669"/>
    <property type="project" value="InterPro"/>
</dbReference>
<dbReference type="AlphaFoldDB" id="A0A196SJ05"/>
<keyword evidence="8" id="KW-0131">Cell cycle</keyword>
<dbReference type="PROSITE" id="PS51230">
    <property type="entry name" value="EB1_C"/>
    <property type="match status" value="1"/>
</dbReference>
<name>A0A196SJ05_BLAHN</name>
<dbReference type="InterPro" id="IPR027328">
    <property type="entry name" value="MAPRE"/>
</dbReference>
<proteinExistence type="inferred from homology"/>
<evidence type="ECO:0000256" key="9">
    <source>
        <dbReference type="PROSITE-ProRule" id="PRU00576"/>
    </source>
</evidence>
<sequence length="284" mass="32165">MNGAPKATRGEIVKWLNSSLLVNIPSIEKAYNGALACQVMDMLYPNTIAMSKVNFAAKDSFEIQKNYRLLQNAFVSKRIQFALNIESLSRGRPQDNLELLQFLKSLYDTMPHNPDYNPIQRREVSRGGRQMNITLTDLEIMENEMAVNSGRMSVDSSRSQKASITSARAALTTSSHRSMPSSNPAQLKEIQQLKDRTAQLEAALAERDHLIESLRKEGTSMFYALRKVEDYLQQVLEEGSDTVEVNKVLDVMYKTYEVVHPEEEEKWMTDGLSIGFVDDSFQQG</sequence>
<evidence type="ECO:0000256" key="6">
    <source>
        <dbReference type="ARBA" id="ARBA00022776"/>
    </source>
</evidence>
<evidence type="ECO:0000256" key="1">
    <source>
        <dbReference type="ARBA" id="ARBA00004245"/>
    </source>
</evidence>
<comment type="caution">
    <text evidence="12">The sequence shown here is derived from an EMBL/GenBank/DDBJ whole genome shotgun (WGS) entry which is preliminary data.</text>
</comment>
<evidence type="ECO:0000256" key="8">
    <source>
        <dbReference type="ARBA" id="ARBA00023306"/>
    </source>
</evidence>
<protein>
    <submittedName>
        <fullName evidence="12">Uncharacterized protein</fullName>
    </submittedName>
</protein>
<reference evidence="12 13" key="1">
    <citation type="submission" date="2016-05" db="EMBL/GenBank/DDBJ databases">
        <title>Nuclear genome of Blastocystis sp. subtype 1 NandII.</title>
        <authorList>
            <person name="Gentekaki E."/>
            <person name="Curtis B."/>
            <person name="Stairs C."/>
            <person name="Eme L."/>
            <person name="Herman E."/>
            <person name="Klimes V."/>
            <person name="Arias M.C."/>
            <person name="Elias M."/>
            <person name="Hilliou F."/>
            <person name="Klute M."/>
            <person name="Malik S.-B."/>
            <person name="Pightling A."/>
            <person name="Rachubinski R."/>
            <person name="Salas D."/>
            <person name="Schlacht A."/>
            <person name="Suga H."/>
            <person name="Archibald J."/>
            <person name="Ball S.G."/>
            <person name="Clark G."/>
            <person name="Dacks J."/>
            <person name="Van Der Giezen M."/>
            <person name="Tsaousis A."/>
            <person name="Roger A."/>
        </authorList>
    </citation>
    <scope>NUCLEOTIDE SEQUENCE [LARGE SCALE GENOMIC DNA]</scope>
    <source>
        <strain evidence="13">ATCC 50177 / NandII</strain>
    </source>
</reference>
<evidence type="ECO:0000259" key="10">
    <source>
        <dbReference type="PROSITE" id="PS50021"/>
    </source>
</evidence>
<keyword evidence="3" id="KW-0963">Cytoplasm</keyword>
<dbReference type="SUPFAM" id="SSF47576">
    <property type="entry name" value="Calponin-homology domain, CH-domain"/>
    <property type="match status" value="1"/>
</dbReference>
<dbReference type="FunFam" id="1.10.418.10:FF:000028">
    <property type="entry name" value="RP/EB family microtubule-associated protein"/>
    <property type="match status" value="1"/>
</dbReference>
<dbReference type="GO" id="GO:0005874">
    <property type="term" value="C:microtubule"/>
    <property type="evidence" value="ECO:0007669"/>
    <property type="project" value="UniProtKB-KW"/>
</dbReference>
<keyword evidence="5 9" id="KW-0493">Microtubule</keyword>
<comment type="similarity">
    <text evidence="2">Belongs to the MAPRE family.</text>
</comment>
<comment type="subcellular location">
    <subcellularLocation>
        <location evidence="1">Cytoplasm</location>
        <location evidence="1">Cytoskeleton</location>
    </subcellularLocation>
</comment>
<evidence type="ECO:0000259" key="11">
    <source>
        <dbReference type="PROSITE" id="PS51230"/>
    </source>
</evidence>
<keyword evidence="13" id="KW-1185">Reference proteome</keyword>
<dbReference type="GO" id="GO:0051301">
    <property type="term" value="P:cell division"/>
    <property type="evidence" value="ECO:0007669"/>
    <property type="project" value="UniProtKB-KW"/>
</dbReference>
<keyword evidence="4" id="KW-0132">Cell division</keyword>
<evidence type="ECO:0000256" key="7">
    <source>
        <dbReference type="ARBA" id="ARBA00023212"/>
    </source>
</evidence>
<dbReference type="EMBL" id="LXWW01000049">
    <property type="protein sequence ID" value="OAO17020.1"/>
    <property type="molecule type" value="Genomic_DNA"/>
</dbReference>
<evidence type="ECO:0000256" key="3">
    <source>
        <dbReference type="ARBA" id="ARBA00022490"/>
    </source>
</evidence>
<keyword evidence="7" id="KW-0206">Cytoskeleton</keyword>
<accession>A0A196SJ05</accession>
<evidence type="ECO:0000313" key="12">
    <source>
        <dbReference type="EMBL" id="OAO17020.1"/>
    </source>
</evidence>
<dbReference type="OrthoDB" id="2119228at2759"/>
<dbReference type="InterPro" id="IPR001715">
    <property type="entry name" value="CH_dom"/>
</dbReference>
<dbReference type="InterPro" id="IPR036872">
    <property type="entry name" value="CH_dom_sf"/>
</dbReference>